<comment type="caution">
    <text evidence="1">The sequence shown here is derived from an EMBL/GenBank/DDBJ whole genome shotgun (WGS) entry which is preliminary data.</text>
</comment>
<protein>
    <submittedName>
        <fullName evidence="1">Uncharacterized protein</fullName>
    </submittedName>
</protein>
<dbReference type="EMBL" id="JAFMNX010000001">
    <property type="protein sequence ID" value="MBS9720068.1"/>
    <property type="molecule type" value="Genomic_DNA"/>
</dbReference>
<keyword evidence="2" id="KW-1185">Reference proteome</keyword>
<dbReference type="Proteomes" id="UP001297272">
    <property type="component" value="Unassembled WGS sequence"/>
</dbReference>
<proteinExistence type="predicted"/>
<sequence length="69" mass="7963">MIQFRSNNALQTIDHEIAEARSLTDAALFLQEEHEPSQAQRVRRCTVTILYVIMDKLARVDRALPALRK</sequence>
<evidence type="ECO:0000313" key="1">
    <source>
        <dbReference type="EMBL" id="MBS9720068.1"/>
    </source>
</evidence>
<dbReference type="RefSeq" id="WP_213983639.1">
    <property type="nucleotide sequence ID" value="NZ_JAFMNX010000001.1"/>
</dbReference>
<evidence type="ECO:0000313" key="2">
    <source>
        <dbReference type="Proteomes" id="UP001297272"/>
    </source>
</evidence>
<accession>A0ABS5RSN6</accession>
<name>A0ABS5RSN6_9HYPH</name>
<organism evidence="1 2">
    <name type="scientific">Tianweitania aestuarii</name>
    <dbReference type="NCBI Taxonomy" id="2814886"/>
    <lineage>
        <taxon>Bacteria</taxon>
        <taxon>Pseudomonadati</taxon>
        <taxon>Pseudomonadota</taxon>
        <taxon>Alphaproteobacteria</taxon>
        <taxon>Hyphomicrobiales</taxon>
        <taxon>Phyllobacteriaceae</taxon>
        <taxon>Tianweitania</taxon>
    </lineage>
</organism>
<gene>
    <name evidence="1" type="ORF">JYU29_05120</name>
</gene>
<reference evidence="1 2" key="1">
    <citation type="submission" date="2021-03" db="EMBL/GenBank/DDBJ databases">
        <title>Tianweitania aestuarii sp. nov., isolated from a tidal flat.</title>
        <authorList>
            <person name="Park S."/>
            <person name="Yoon J.-H."/>
        </authorList>
    </citation>
    <scope>NUCLEOTIDE SEQUENCE [LARGE SCALE GENOMIC DNA]</scope>
    <source>
        <strain evidence="1 2">BSSL-BM11</strain>
    </source>
</reference>